<dbReference type="InterPro" id="IPR023603">
    <property type="entry name" value="Low_specificity_L-TA-like"/>
</dbReference>
<dbReference type="InterPro" id="IPR015424">
    <property type="entry name" value="PyrdxlP-dep_Trfase"/>
</dbReference>
<evidence type="ECO:0000256" key="2">
    <source>
        <dbReference type="ARBA" id="ARBA00006966"/>
    </source>
</evidence>
<accession>A0A2S6GRQ4</accession>
<protein>
    <submittedName>
        <fullName evidence="7">L-threonine aldolase</fullName>
    </submittedName>
</protein>
<dbReference type="NCBIfam" id="NF041359">
    <property type="entry name" value="GntG_guanitoxin"/>
    <property type="match status" value="1"/>
</dbReference>
<evidence type="ECO:0000256" key="5">
    <source>
        <dbReference type="PIRSR" id="PIRSR017617-1"/>
    </source>
</evidence>
<gene>
    <name evidence="7" type="ORF">CLV40_106110</name>
</gene>
<evidence type="ECO:0000256" key="1">
    <source>
        <dbReference type="ARBA" id="ARBA00001933"/>
    </source>
</evidence>
<feature type="domain" description="Aromatic amino acid beta-eliminating lyase/threonine aldolase" evidence="6">
    <location>
        <begin position="1"/>
        <end position="271"/>
    </location>
</feature>
<dbReference type="GO" id="GO:0006545">
    <property type="term" value="P:glycine biosynthetic process"/>
    <property type="evidence" value="ECO:0007669"/>
    <property type="project" value="TreeGrafter"/>
</dbReference>
<dbReference type="SUPFAM" id="SSF53383">
    <property type="entry name" value="PLP-dependent transferases"/>
    <property type="match status" value="1"/>
</dbReference>
<feature type="modified residue" description="N6-(pyridoxal phosphate)lysine" evidence="5">
    <location>
        <position position="187"/>
    </location>
</feature>
<proteinExistence type="inferred from homology"/>
<keyword evidence="3" id="KW-0663">Pyridoxal phosphate</keyword>
<evidence type="ECO:0000259" key="6">
    <source>
        <dbReference type="Pfam" id="PF01212"/>
    </source>
</evidence>
<dbReference type="InterPro" id="IPR015421">
    <property type="entry name" value="PyrdxlP-dep_Trfase_major"/>
</dbReference>
<dbReference type="Pfam" id="PF01212">
    <property type="entry name" value="Beta_elim_lyase"/>
    <property type="match status" value="1"/>
</dbReference>
<dbReference type="AlphaFoldDB" id="A0A2S6GRQ4"/>
<dbReference type="PANTHER" id="PTHR48097:SF9">
    <property type="entry name" value="L-THREONINE ALDOLASE"/>
    <property type="match status" value="1"/>
</dbReference>
<dbReference type="GO" id="GO:0006567">
    <property type="term" value="P:L-threonine catabolic process"/>
    <property type="evidence" value="ECO:0007669"/>
    <property type="project" value="TreeGrafter"/>
</dbReference>
<keyword evidence="8" id="KW-1185">Reference proteome</keyword>
<sequence length="323" mass="33624">MRIAMSAAEVGDDVLDRDPTMRRLEDEVAGSLGTAAALWVPSGSMGNLIAMMIHLRRGDRFLAPRGAHVLESELGSAAWLAGGMPQPLEWRVGPGRVSADDVRAAATTESLYFALETRLLCLENTHNMAGGTVTPPDEHARLVAAAREAGMRVHLDGARLWNAAVALGVPPAALAVGVDSVQVCLSKGLGAPVGSVVAGSRSFVAEARRVRKMLGGGVRQGGVLAATGLLALARIDELATDHANAARLAAGLVELGWEVAAPETNIVIATVPDTAAALESLTRVGVLAWPLPGGVRFVTHRDVPAHDIDEVLRRISVARSPAA</sequence>
<comment type="cofactor">
    <cofactor evidence="1">
        <name>pyridoxal 5'-phosphate</name>
        <dbReference type="ChEBI" id="CHEBI:597326"/>
    </cofactor>
</comment>
<comment type="caution">
    <text evidence="7">The sequence shown here is derived from an EMBL/GenBank/DDBJ whole genome shotgun (WGS) entry which is preliminary data.</text>
</comment>
<organism evidence="7 8">
    <name type="scientific">Actinokineospora auranticolor</name>
    <dbReference type="NCBI Taxonomy" id="155976"/>
    <lineage>
        <taxon>Bacteria</taxon>
        <taxon>Bacillati</taxon>
        <taxon>Actinomycetota</taxon>
        <taxon>Actinomycetes</taxon>
        <taxon>Pseudonocardiales</taxon>
        <taxon>Pseudonocardiaceae</taxon>
        <taxon>Actinokineospora</taxon>
    </lineage>
</organism>
<dbReference type="InterPro" id="IPR001597">
    <property type="entry name" value="ArAA_b-elim_lyase/Thr_aldolase"/>
</dbReference>
<evidence type="ECO:0000313" key="7">
    <source>
        <dbReference type="EMBL" id="PPK67879.1"/>
    </source>
</evidence>
<keyword evidence="4" id="KW-0456">Lyase</keyword>
<dbReference type="Gene3D" id="3.40.640.10">
    <property type="entry name" value="Type I PLP-dependent aspartate aminotransferase-like (Major domain)"/>
    <property type="match status" value="1"/>
</dbReference>
<name>A0A2S6GRQ4_9PSEU</name>
<reference evidence="7 8" key="1">
    <citation type="submission" date="2018-02" db="EMBL/GenBank/DDBJ databases">
        <title>Genomic Encyclopedia of Archaeal and Bacterial Type Strains, Phase II (KMG-II): from individual species to whole genera.</title>
        <authorList>
            <person name="Goeker M."/>
        </authorList>
    </citation>
    <scope>NUCLEOTIDE SEQUENCE [LARGE SCALE GENOMIC DNA]</scope>
    <source>
        <strain evidence="7 8">YU 961-1</strain>
    </source>
</reference>
<dbReference type="GO" id="GO:0005829">
    <property type="term" value="C:cytosol"/>
    <property type="evidence" value="ECO:0007669"/>
    <property type="project" value="TreeGrafter"/>
</dbReference>
<dbReference type="PANTHER" id="PTHR48097">
    <property type="entry name" value="L-THREONINE ALDOLASE-RELATED"/>
    <property type="match status" value="1"/>
</dbReference>
<evidence type="ECO:0000256" key="4">
    <source>
        <dbReference type="ARBA" id="ARBA00023239"/>
    </source>
</evidence>
<dbReference type="Proteomes" id="UP000239203">
    <property type="component" value="Unassembled WGS sequence"/>
</dbReference>
<dbReference type="PIRSF" id="PIRSF017617">
    <property type="entry name" value="Thr_aldolase"/>
    <property type="match status" value="1"/>
</dbReference>
<dbReference type="FunFam" id="3.40.640.10:FF:000030">
    <property type="entry name" value="Low-specificity L-threonine aldolase"/>
    <property type="match status" value="1"/>
</dbReference>
<dbReference type="InterPro" id="IPR015422">
    <property type="entry name" value="PyrdxlP-dep_Trfase_small"/>
</dbReference>
<evidence type="ECO:0000313" key="8">
    <source>
        <dbReference type="Proteomes" id="UP000239203"/>
    </source>
</evidence>
<comment type="similarity">
    <text evidence="2">Belongs to the threonine aldolase family.</text>
</comment>
<dbReference type="Gene3D" id="3.90.1150.10">
    <property type="entry name" value="Aspartate Aminotransferase, domain 1"/>
    <property type="match status" value="1"/>
</dbReference>
<dbReference type="EMBL" id="PTIX01000006">
    <property type="protein sequence ID" value="PPK67879.1"/>
    <property type="molecule type" value="Genomic_DNA"/>
</dbReference>
<evidence type="ECO:0000256" key="3">
    <source>
        <dbReference type="ARBA" id="ARBA00022898"/>
    </source>
</evidence>
<dbReference type="GO" id="GO:0008732">
    <property type="term" value="F:L-allo-threonine aldolase activity"/>
    <property type="evidence" value="ECO:0007669"/>
    <property type="project" value="TreeGrafter"/>
</dbReference>